<evidence type="ECO:0000256" key="4">
    <source>
        <dbReference type="ARBA" id="ARBA00023163"/>
    </source>
</evidence>
<evidence type="ECO:0000259" key="5">
    <source>
        <dbReference type="Pfam" id="PF04542"/>
    </source>
</evidence>
<dbReference type="PANTHER" id="PTHR43133:SF63">
    <property type="entry name" value="RNA POLYMERASE SIGMA FACTOR FECI-RELATED"/>
    <property type="match status" value="1"/>
</dbReference>
<proteinExistence type="inferred from homology"/>
<evidence type="ECO:0000259" key="6">
    <source>
        <dbReference type="Pfam" id="PF08281"/>
    </source>
</evidence>
<comment type="caution">
    <text evidence="7">The sequence shown here is derived from an EMBL/GenBank/DDBJ whole genome shotgun (WGS) entry which is preliminary data.</text>
</comment>
<dbReference type="AlphaFoldDB" id="A0A928V7Y3"/>
<keyword evidence="2" id="KW-0805">Transcription regulation</keyword>
<dbReference type="EMBL" id="PRDL01000001">
    <property type="protein sequence ID" value="MBE8718164.1"/>
    <property type="molecule type" value="Genomic_DNA"/>
</dbReference>
<dbReference type="InterPro" id="IPR014284">
    <property type="entry name" value="RNA_pol_sigma-70_dom"/>
</dbReference>
<dbReference type="SUPFAM" id="SSF88659">
    <property type="entry name" value="Sigma3 and sigma4 domains of RNA polymerase sigma factors"/>
    <property type="match status" value="1"/>
</dbReference>
<evidence type="ECO:0000256" key="3">
    <source>
        <dbReference type="ARBA" id="ARBA00023082"/>
    </source>
</evidence>
<comment type="similarity">
    <text evidence="1">Belongs to the sigma-70 factor family. ECF subfamily.</text>
</comment>
<dbReference type="RefSeq" id="WP_193910508.1">
    <property type="nucleotide sequence ID" value="NZ_PRDL01000001.1"/>
</dbReference>
<dbReference type="GO" id="GO:0003677">
    <property type="term" value="F:DNA binding"/>
    <property type="evidence" value="ECO:0007669"/>
    <property type="project" value="InterPro"/>
</dbReference>
<keyword evidence="4" id="KW-0804">Transcription</keyword>
<accession>A0A928V7Y3</accession>
<dbReference type="InterPro" id="IPR013325">
    <property type="entry name" value="RNA_pol_sigma_r2"/>
</dbReference>
<dbReference type="PANTHER" id="PTHR43133">
    <property type="entry name" value="RNA POLYMERASE ECF-TYPE SIGMA FACTO"/>
    <property type="match status" value="1"/>
</dbReference>
<evidence type="ECO:0000313" key="8">
    <source>
        <dbReference type="Proteomes" id="UP000652567"/>
    </source>
</evidence>
<organism evidence="7 8">
    <name type="scientific">Cellvibrio polysaccharolyticus</name>
    <dbReference type="NCBI Taxonomy" id="2082724"/>
    <lineage>
        <taxon>Bacteria</taxon>
        <taxon>Pseudomonadati</taxon>
        <taxon>Pseudomonadota</taxon>
        <taxon>Gammaproteobacteria</taxon>
        <taxon>Cellvibrionales</taxon>
        <taxon>Cellvibrionaceae</taxon>
        <taxon>Cellvibrio</taxon>
    </lineage>
</organism>
<dbReference type="GO" id="GO:0006352">
    <property type="term" value="P:DNA-templated transcription initiation"/>
    <property type="evidence" value="ECO:0007669"/>
    <property type="project" value="InterPro"/>
</dbReference>
<feature type="domain" description="RNA polymerase sigma-70 region 2" evidence="5">
    <location>
        <begin position="14"/>
        <end position="77"/>
    </location>
</feature>
<protein>
    <submittedName>
        <fullName evidence="7">RNA polymerase subunit sigma</fullName>
    </submittedName>
</protein>
<gene>
    <name evidence="7" type="ORF">C4F51_13300</name>
</gene>
<dbReference type="InterPro" id="IPR036388">
    <property type="entry name" value="WH-like_DNA-bd_sf"/>
</dbReference>
<sequence length="171" mass="19628">MSSANQTACIGSWYRDHHSWLYGWLCRKMHNNSDAADLAQDTFVRVLTATNTTAVREPRALLLTIARRALIDLWRRREIEQAWLDYQESLPEALAPSAEELSTLLEALEQVSKLLSGLPAEVRRAFLLNRLDGKTHRAIAEEMHISIATVERYIKRAFIHCCLQQEVMQPL</sequence>
<dbReference type="Gene3D" id="1.10.10.10">
    <property type="entry name" value="Winged helix-like DNA-binding domain superfamily/Winged helix DNA-binding domain"/>
    <property type="match status" value="1"/>
</dbReference>
<keyword evidence="8" id="KW-1185">Reference proteome</keyword>
<dbReference type="Gene3D" id="1.10.1740.10">
    <property type="match status" value="1"/>
</dbReference>
<reference evidence="7" key="1">
    <citation type="submission" date="2018-07" db="EMBL/GenBank/DDBJ databases">
        <title>Genome assembly of strain Ka43.</title>
        <authorList>
            <person name="Kukolya J."/>
            <person name="Nagy I."/>
            <person name="Horvath B."/>
            <person name="Toth A."/>
        </authorList>
    </citation>
    <scope>NUCLEOTIDE SEQUENCE</scope>
    <source>
        <strain evidence="7">KB43</strain>
    </source>
</reference>
<dbReference type="InterPro" id="IPR007627">
    <property type="entry name" value="RNA_pol_sigma70_r2"/>
</dbReference>
<dbReference type="Pfam" id="PF08281">
    <property type="entry name" value="Sigma70_r4_2"/>
    <property type="match status" value="1"/>
</dbReference>
<dbReference type="GO" id="GO:0016987">
    <property type="term" value="F:sigma factor activity"/>
    <property type="evidence" value="ECO:0007669"/>
    <property type="project" value="UniProtKB-KW"/>
</dbReference>
<keyword evidence="3" id="KW-0731">Sigma factor</keyword>
<dbReference type="InterPro" id="IPR039425">
    <property type="entry name" value="RNA_pol_sigma-70-like"/>
</dbReference>
<dbReference type="NCBIfam" id="TIGR02937">
    <property type="entry name" value="sigma70-ECF"/>
    <property type="match status" value="1"/>
</dbReference>
<evidence type="ECO:0000313" key="7">
    <source>
        <dbReference type="EMBL" id="MBE8718164.1"/>
    </source>
</evidence>
<feature type="domain" description="RNA polymerase sigma factor 70 region 4 type 2" evidence="6">
    <location>
        <begin position="109"/>
        <end position="161"/>
    </location>
</feature>
<dbReference type="InterPro" id="IPR013249">
    <property type="entry name" value="RNA_pol_sigma70_r4_t2"/>
</dbReference>
<name>A0A928V7Y3_9GAMM</name>
<dbReference type="InterPro" id="IPR013324">
    <property type="entry name" value="RNA_pol_sigma_r3/r4-like"/>
</dbReference>
<dbReference type="SUPFAM" id="SSF88946">
    <property type="entry name" value="Sigma2 domain of RNA polymerase sigma factors"/>
    <property type="match status" value="1"/>
</dbReference>
<dbReference type="Proteomes" id="UP000652567">
    <property type="component" value="Unassembled WGS sequence"/>
</dbReference>
<evidence type="ECO:0000256" key="1">
    <source>
        <dbReference type="ARBA" id="ARBA00010641"/>
    </source>
</evidence>
<evidence type="ECO:0000256" key="2">
    <source>
        <dbReference type="ARBA" id="ARBA00023015"/>
    </source>
</evidence>
<dbReference type="Pfam" id="PF04542">
    <property type="entry name" value="Sigma70_r2"/>
    <property type="match status" value="1"/>
</dbReference>